<dbReference type="EMBL" id="AYKW01000008">
    <property type="protein sequence ID" value="PIL33038.1"/>
    <property type="molecule type" value="Genomic_DNA"/>
</dbReference>
<comment type="caution">
    <text evidence="1">The sequence shown here is derived from an EMBL/GenBank/DDBJ whole genome shotgun (WGS) entry which is preliminary data.</text>
</comment>
<evidence type="ECO:0000313" key="2">
    <source>
        <dbReference type="Proteomes" id="UP000230002"/>
    </source>
</evidence>
<reference evidence="1 2" key="1">
    <citation type="journal article" date="2015" name="Sci. Rep.">
        <title>Chromosome-level genome map provides insights into diverse defense mechanisms in the medicinal fungus Ganoderma sinense.</title>
        <authorList>
            <person name="Zhu Y."/>
            <person name="Xu J."/>
            <person name="Sun C."/>
            <person name="Zhou S."/>
            <person name="Xu H."/>
            <person name="Nelson D.R."/>
            <person name="Qian J."/>
            <person name="Song J."/>
            <person name="Luo H."/>
            <person name="Xiang L."/>
            <person name="Li Y."/>
            <person name="Xu Z."/>
            <person name="Ji A."/>
            <person name="Wang L."/>
            <person name="Lu S."/>
            <person name="Hayward A."/>
            <person name="Sun W."/>
            <person name="Li X."/>
            <person name="Schwartz D.C."/>
            <person name="Wang Y."/>
            <person name="Chen S."/>
        </authorList>
    </citation>
    <scope>NUCLEOTIDE SEQUENCE [LARGE SCALE GENOMIC DNA]</scope>
    <source>
        <strain evidence="1 2">ZZ0214-1</strain>
    </source>
</reference>
<dbReference type="InterPro" id="IPR011009">
    <property type="entry name" value="Kinase-like_dom_sf"/>
</dbReference>
<gene>
    <name evidence="1" type="ORF">GSI_04487</name>
</gene>
<evidence type="ECO:0008006" key="3">
    <source>
        <dbReference type="Google" id="ProtNLM"/>
    </source>
</evidence>
<dbReference type="AlphaFoldDB" id="A0A2G8SHJ7"/>
<dbReference type="OrthoDB" id="2722301at2759"/>
<accession>A0A2G8SHJ7</accession>
<dbReference type="Gene3D" id="1.10.510.10">
    <property type="entry name" value="Transferase(Phosphotransferase) domain 1"/>
    <property type="match status" value="1"/>
</dbReference>
<dbReference type="Proteomes" id="UP000230002">
    <property type="component" value="Unassembled WGS sequence"/>
</dbReference>
<name>A0A2G8SHJ7_9APHY</name>
<evidence type="ECO:0000313" key="1">
    <source>
        <dbReference type="EMBL" id="PIL33038.1"/>
    </source>
</evidence>
<sequence>MVTPIESKGPGRIFYCDIPQLTIDQPFPNVDISMIGGENGYEWYQMKPFWRAYRPWLVARGFHLFEHRPEEGYSSYILPPPTQCPPALPYAIYGGIEADPSFQVPPPPKFAPARDSYMRDVMIKLVKKGSEEHGIYQDLLHCSELSGQDFQGVLPPVAILDSQHDFSFVVMPRWGNYAPLHTFQTVGGALSLDAMSAQGKDVHSTANAWLSSTQSLAFLHSRRIVHRDIDFHNIMVNYYVFAFDDGDAFYPHPSTRAVCLQTNQLVSGTPYQPPDLNLAEHDYNPFAYDVGCLGNMFRTSYIDIVPAVPMLAPLFDQMTTHVISERFKAADALAFLEDATRQLPGDVLCTRVQLKPTWDCLDDSNVYWAKVPPGFCTTPGLYRTPPPSLARRLLNAIAGYRIGWRILLFLRRVLRI</sequence>
<keyword evidence="2" id="KW-1185">Reference proteome</keyword>
<protein>
    <recommendedName>
        <fullName evidence="3">Protein kinase domain-containing protein</fullName>
    </recommendedName>
</protein>
<dbReference type="SUPFAM" id="SSF56112">
    <property type="entry name" value="Protein kinase-like (PK-like)"/>
    <property type="match status" value="1"/>
</dbReference>
<organism evidence="1 2">
    <name type="scientific">Ganoderma sinense ZZ0214-1</name>
    <dbReference type="NCBI Taxonomy" id="1077348"/>
    <lineage>
        <taxon>Eukaryota</taxon>
        <taxon>Fungi</taxon>
        <taxon>Dikarya</taxon>
        <taxon>Basidiomycota</taxon>
        <taxon>Agaricomycotina</taxon>
        <taxon>Agaricomycetes</taxon>
        <taxon>Polyporales</taxon>
        <taxon>Polyporaceae</taxon>
        <taxon>Ganoderma</taxon>
    </lineage>
</organism>
<proteinExistence type="predicted"/>